<dbReference type="GO" id="GO:0008270">
    <property type="term" value="F:zinc ion binding"/>
    <property type="evidence" value="ECO:0007669"/>
    <property type="project" value="UniProtKB-KW"/>
</dbReference>
<protein>
    <recommendedName>
        <fullName evidence="3">C2H2-type domain-containing protein</fullName>
    </recommendedName>
</protein>
<dbReference type="InterPro" id="IPR036236">
    <property type="entry name" value="Znf_C2H2_sf"/>
</dbReference>
<proteinExistence type="predicted"/>
<dbReference type="InterPro" id="IPR044299">
    <property type="entry name" value="GIS3/ZFP5/ZFP6"/>
</dbReference>
<evidence type="ECO:0000256" key="1">
    <source>
        <dbReference type="PROSITE-ProRule" id="PRU00042"/>
    </source>
</evidence>
<feature type="domain" description="C2H2-type" evidence="3">
    <location>
        <begin position="29"/>
        <end position="56"/>
    </location>
</feature>
<gene>
    <name evidence="4" type="ORF">ACJRO7_002478</name>
</gene>
<keyword evidence="1" id="KW-0862">Zinc</keyword>
<dbReference type="AlphaFoldDB" id="A0ABD3LVK7"/>
<feature type="region of interest" description="Disordered" evidence="2">
    <location>
        <begin position="139"/>
        <end position="180"/>
    </location>
</feature>
<evidence type="ECO:0000256" key="2">
    <source>
        <dbReference type="SAM" id="MobiDB-lite"/>
    </source>
</evidence>
<dbReference type="InterPro" id="IPR013087">
    <property type="entry name" value="Znf_C2H2_type"/>
</dbReference>
<evidence type="ECO:0000313" key="4">
    <source>
        <dbReference type="EMBL" id="KAL3755432.1"/>
    </source>
</evidence>
<reference evidence="4 5" key="1">
    <citation type="submission" date="2024-11" db="EMBL/GenBank/DDBJ databases">
        <title>Chromosome-level genome assembly of Eucalyptus globulus Labill. provides insights into its genome evolution.</title>
        <authorList>
            <person name="Li X."/>
        </authorList>
    </citation>
    <scope>NUCLEOTIDE SEQUENCE [LARGE SCALE GENOMIC DNA]</scope>
    <source>
        <strain evidence="4">CL2024</strain>
        <tissue evidence="4">Fresh tender leaves</tissue>
    </source>
</reference>
<keyword evidence="1" id="KW-0863">Zinc-finger</keyword>
<dbReference type="EMBL" id="JBJKBG010000001">
    <property type="protein sequence ID" value="KAL3755432.1"/>
    <property type="molecule type" value="Genomic_DNA"/>
</dbReference>
<dbReference type="Proteomes" id="UP001634007">
    <property type="component" value="Unassembled WGS sequence"/>
</dbReference>
<feature type="compositionally biased region" description="Basic and acidic residues" evidence="2">
    <location>
        <begin position="163"/>
        <end position="172"/>
    </location>
</feature>
<dbReference type="PROSITE" id="PS00028">
    <property type="entry name" value="ZINC_FINGER_C2H2_1"/>
    <property type="match status" value="1"/>
</dbReference>
<dbReference type="PROSITE" id="PS50157">
    <property type="entry name" value="ZINC_FINGER_C2H2_2"/>
    <property type="match status" value="1"/>
</dbReference>
<dbReference type="Gene3D" id="3.30.160.60">
    <property type="entry name" value="Classic Zinc Finger"/>
    <property type="match status" value="1"/>
</dbReference>
<name>A0ABD3LVK7_EUCGL</name>
<dbReference type="PANTHER" id="PTHR46353:SF23">
    <property type="entry name" value="C2H2 ZINC FINGER-CONTAINING PROTEIN-RELATED"/>
    <property type="match status" value="1"/>
</dbReference>
<dbReference type="SUPFAM" id="SSF57667">
    <property type="entry name" value="beta-beta-alpha zinc fingers"/>
    <property type="match status" value="1"/>
</dbReference>
<sequence>MAKANSSESSTANSNPPAANLSLEPPRPYTCRLCFRSFVSSQALGGHQNAHRKERREAKRLFIEKRLSFMKNSAASSQPPPLGVDRFAAAPVFNTAAAHRGGSGMGVPFKPEQGHRPQCAQGLPSTMPEIRRQNVAYSATNQETSPGYDFLGLSKRGSGSDANRSKDSKEEGALDLTLKL</sequence>
<organism evidence="4 5">
    <name type="scientific">Eucalyptus globulus</name>
    <name type="common">Tasmanian blue gum</name>
    <dbReference type="NCBI Taxonomy" id="34317"/>
    <lineage>
        <taxon>Eukaryota</taxon>
        <taxon>Viridiplantae</taxon>
        <taxon>Streptophyta</taxon>
        <taxon>Embryophyta</taxon>
        <taxon>Tracheophyta</taxon>
        <taxon>Spermatophyta</taxon>
        <taxon>Magnoliopsida</taxon>
        <taxon>eudicotyledons</taxon>
        <taxon>Gunneridae</taxon>
        <taxon>Pentapetalae</taxon>
        <taxon>rosids</taxon>
        <taxon>malvids</taxon>
        <taxon>Myrtales</taxon>
        <taxon>Myrtaceae</taxon>
        <taxon>Myrtoideae</taxon>
        <taxon>Eucalypteae</taxon>
        <taxon>Eucalyptus</taxon>
    </lineage>
</organism>
<keyword evidence="1" id="KW-0479">Metal-binding</keyword>
<comment type="caution">
    <text evidence="4">The sequence shown here is derived from an EMBL/GenBank/DDBJ whole genome shotgun (WGS) entry which is preliminary data.</text>
</comment>
<feature type="compositionally biased region" description="Low complexity" evidence="2">
    <location>
        <begin position="1"/>
        <end position="23"/>
    </location>
</feature>
<evidence type="ECO:0000259" key="3">
    <source>
        <dbReference type="PROSITE" id="PS50157"/>
    </source>
</evidence>
<evidence type="ECO:0000313" key="5">
    <source>
        <dbReference type="Proteomes" id="UP001634007"/>
    </source>
</evidence>
<feature type="region of interest" description="Disordered" evidence="2">
    <location>
        <begin position="1"/>
        <end position="25"/>
    </location>
</feature>
<accession>A0ABD3LVK7</accession>
<dbReference type="PANTHER" id="PTHR46353">
    <property type="entry name" value="ZINC FINGER PROTEIN 5"/>
    <property type="match status" value="1"/>
</dbReference>
<keyword evidence="5" id="KW-1185">Reference proteome</keyword>